<name>A0ABV9I3D8_9FLAO</name>
<dbReference type="InterPro" id="IPR029044">
    <property type="entry name" value="Nucleotide-diphossugar_trans"/>
</dbReference>
<dbReference type="EMBL" id="JBHSFV010000016">
    <property type="protein sequence ID" value="MFC4636226.1"/>
    <property type="molecule type" value="Genomic_DNA"/>
</dbReference>
<keyword evidence="3" id="KW-0808">Transferase</keyword>
<dbReference type="PANTHER" id="PTHR43630:SF1">
    <property type="entry name" value="POLY-BETA-1,6-N-ACETYL-D-GLUCOSAMINE SYNTHASE"/>
    <property type="match status" value="1"/>
</dbReference>
<dbReference type="Gene3D" id="3.90.550.10">
    <property type="entry name" value="Spore Coat Polysaccharide Biosynthesis Protein SpsA, Chain A"/>
    <property type="match status" value="1"/>
</dbReference>
<keyword evidence="2" id="KW-0328">Glycosyltransferase</keyword>
<evidence type="ECO:0000313" key="5">
    <source>
        <dbReference type="EMBL" id="MFC4636226.1"/>
    </source>
</evidence>
<dbReference type="Pfam" id="PF00535">
    <property type="entry name" value="Glycos_transf_2"/>
    <property type="match status" value="1"/>
</dbReference>
<dbReference type="PANTHER" id="PTHR43630">
    <property type="entry name" value="POLY-BETA-1,6-N-ACETYL-D-GLUCOSAMINE SYNTHASE"/>
    <property type="match status" value="1"/>
</dbReference>
<dbReference type="CDD" id="cd06423">
    <property type="entry name" value="CESA_like"/>
    <property type="match status" value="1"/>
</dbReference>
<feature type="domain" description="Glycosyltransferase 2-like" evidence="4">
    <location>
        <begin position="5"/>
        <end position="135"/>
    </location>
</feature>
<comment type="caution">
    <text evidence="5">The sequence shown here is derived from an EMBL/GenBank/DDBJ whole genome shotgun (WGS) entry which is preliminary data.</text>
</comment>
<evidence type="ECO:0000256" key="3">
    <source>
        <dbReference type="ARBA" id="ARBA00022679"/>
    </source>
</evidence>
<keyword evidence="6" id="KW-1185">Reference proteome</keyword>
<proteinExistence type="inferred from homology"/>
<sequence length="283" mass="32176">MDVYIVIPCHNEATLISQTLESLVAQTVLPKKIVVVNDHSTDTSEEVISAFAKAYPFISLINSYAEATHLPGSKVIQAFQKGLETLDDQYDILCKFDADLIFPPNYIATIITHFKKDPTVGMVGGFCHIKQGNSWVLENLTNKDHIRGALKAYRKECFVQIDGLKAAMGWDTVDELQAKFYGWQIITDDRLAVKHLKPTGNTYTKAAKYKQGNAFYGMRYGFMLTAIASLKLAIRKKKLSFFFDYMRGYFRAKRHKHAYLVTKEEGAFIRKLRWKGIISKITP</sequence>
<evidence type="ECO:0000313" key="6">
    <source>
        <dbReference type="Proteomes" id="UP001596043"/>
    </source>
</evidence>
<comment type="similarity">
    <text evidence="1">Belongs to the glycosyltransferase 2 family.</text>
</comment>
<evidence type="ECO:0000259" key="4">
    <source>
        <dbReference type="Pfam" id="PF00535"/>
    </source>
</evidence>
<dbReference type="RefSeq" id="WP_379982218.1">
    <property type="nucleotide sequence ID" value="NZ_JBHSFV010000016.1"/>
</dbReference>
<dbReference type="Proteomes" id="UP001596043">
    <property type="component" value="Unassembled WGS sequence"/>
</dbReference>
<evidence type="ECO:0000256" key="1">
    <source>
        <dbReference type="ARBA" id="ARBA00006739"/>
    </source>
</evidence>
<dbReference type="InterPro" id="IPR001173">
    <property type="entry name" value="Glyco_trans_2-like"/>
</dbReference>
<gene>
    <name evidence="5" type="ORF">ACFO3O_20130</name>
</gene>
<organism evidence="5 6">
    <name type="scientific">Dokdonia ponticola</name>
    <dbReference type="NCBI Taxonomy" id="2041041"/>
    <lineage>
        <taxon>Bacteria</taxon>
        <taxon>Pseudomonadati</taxon>
        <taxon>Bacteroidota</taxon>
        <taxon>Flavobacteriia</taxon>
        <taxon>Flavobacteriales</taxon>
        <taxon>Flavobacteriaceae</taxon>
        <taxon>Dokdonia</taxon>
    </lineage>
</organism>
<evidence type="ECO:0000256" key="2">
    <source>
        <dbReference type="ARBA" id="ARBA00022676"/>
    </source>
</evidence>
<accession>A0ABV9I3D8</accession>
<protein>
    <submittedName>
        <fullName evidence="5">Glycosyltransferase family 2 protein</fullName>
    </submittedName>
</protein>
<reference evidence="6" key="1">
    <citation type="journal article" date="2019" name="Int. J. Syst. Evol. Microbiol.">
        <title>The Global Catalogue of Microorganisms (GCM) 10K type strain sequencing project: providing services to taxonomists for standard genome sequencing and annotation.</title>
        <authorList>
            <consortium name="The Broad Institute Genomics Platform"/>
            <consortium name="The Broad Institute Genome Sequencing Center for Infectious Disease"/>
            <person name="Wu L."/>
            <person name="Ma J."/>
        </authorList>
    </citation>
    <scope>NUCLEOTIDE SEQUENCE [LARGE SCALE GENOMIC DNA]</scope>
    <source>
        <strain evidence="6">YJ-61-S</strain>
    </source>
</reference>
<dbReference type="SUPFAM" id="SSF53448">
    <property type="entry name" value="Nucleotide-diphospho-sugar transferases"/>
    <property type="match status" value="1"/>
</dbReference>